<keyword evidence="6" id="KW-0539">Nucleus</keyword>
<dbReference type="EMBL" id="JAODUO010000479">
    <property type="protein sequence ID" value="KAK2179642.1"/>
    <property type="molecule type" value="Genomic_DNA"/>
</dbReference>
<dbReference type="Proteomes" id="UP001209878">
    <property type="component" value="Unassembled WGS sequence"/>
</dbReference>
<evidence type="ECO:0000256" key="2">
    <source>
        <dbReference type="ARBA" id="ARBA00010222"/>
    </source>
</evidence>
<evidence type="ECO:0000256" key="7">
    <source>
        <dbReference type="ARBA" id="ARBA00031961"/>
    </source>
</evidence>
<keyword evidence="4" id="KW-0805">Transcription regulation</keyword>
<keyword evidence="5" id="KW-0804">Transcription</keyword>
<evidence type="ECO:0000256" key="1">
    <source>
        <dbReference type="ARBA" id="ARBA00004123"/>
    </source>
</evidence>
<dbReference type="GO" id="GO:0005667">
    <property type="term" value="C:transcription regulator complex"/>
    <property type="evidence" value="ECO:0007669"/>
    <property type="project" value="TreeGrafter"/>
</dbReference>
<evidence type="ECO:0000313" key="8">
    <source>
        <dbReference type="EMBL" id="KAK2179642.1"/>
    </source>
</evidence>
<evidence type="ECO:0000256" key="6">
    <source>
        <dbReference type="ARBA" id="ARBA00023242"/>
    </source>
</evidence>
<accession>A0AAD9KYG5</accession>
<reference evidence="8" key="1">
    <citation type="journal article" date="2023" name="Mol. Biol. Evol.">
        <title>Third-Generation Sequencing Reveals the Adaptive Role of the Epigenome in Three Deep-Sea Polychaetes.</title>
        <authorList>
            <person name="Perez M."/>
            <person name="Aroh O."/>
            <person name="Sun Y."/>
            <person name="Lan Y."/>
            <person name="Juniper S.K."/>
            <person name="Young C.R."/>
            <person name="Angers B."/>
            <person name="Qian P.Y."/>
        </authorList>
    </citation>
    <scope>NUCLEOTIDE SEQUENCE</scope>
    <source>
        <strain evidence="8">R07B-5</strain>
    </source>
</reference>
<dbReference type="GO" id="GO:0010628">
    <property type="term" value="P:positive regulation of gene expression"/>
    <property type="evidence" value="ECO:0007669"/>
    <property type="project" value="TreeGrafter"/>
</dbReference>
<protein>
    <recommendedName>
        <fullName evidence="3">Mediator of RNA polymerase II transcription subunit 23</fullName>
    </recommendedName>
    <alternativeName>
        <fullName evidence="7">Mediator complex subunit 23</fullName>
    </alternativeName>
</protein>
<evidence type="ECO:0000313" key="9">
    <source>
        <dbReference type="Proteomes" id="UP001209878"/>
    </source>
</evidence>
<keyword evidence="9" id="KW-1185">Reference proteome</keyword>
<dbReference type="GO" id="GO:0006357">
    <property type="term" value="P:regulation of transcription by RNA polymerase II"/>
    <property type="evidence" value="ECO:0007669"/>
    <property type="project" value="TreeGrafter"/>
</dbReference>
<dbReference type="Pfam" id="PF11573">
    <property type="entry name" value="Med23"/>
    <property type="match status" value="1"/>
</dbReference>
<evidence type="ECO:0000256" key="5">
    <source>
        <dbReference type="ARBA" id="ARBA00023163"/>
    </source>
</evidence>
<dbReference type="AlphaFoldDB" id="A0AAD9KYG5"/>
<dbReference type="GO" id="GO:0016592">
    <property type="term" value="C:mediator complex"/>
    <property type="evidence" value="ECO:0007669"/>
    <property type="project" value="TreeGrafter"/>
</dbReference>
<organism evidence="8 9">
    <name type="scientific">Ridgeia piscesae</name>
    <name type="common">Tubeworm</name>
    <dbReference type="NCBI Taxonomy" id="27915"/>
    <lineage>
        <taxon>Eukaryota</taxon>
        <taxon>Metazoa</taxon>
        <taxon>Spiralia</taxon>
        <taxon>Lophotrochozoa</taxon>
        <taxon>Annelida</taxon>
        <taxon>Polychaeta</taxon>
        <taxon>Sedentaria</taxon>
        <taxon>Canalipalpata</taxon>
        <taxon>Sabellida</taxon>
        <taxon>Siboglinidae</taxon>
        <taxon>Ridgeia</taxon>
    </lineage>
</organism>
<comment type="caution">
    <text evidence="8">The sequence shown here is derived from an EMBL/GenBank/DDBJ whole genome shotgun (WGS) entry which is preliminary data.</text>
</comment>
<proteinExistence type="inferred from homology"/>
<dbReference type="PANTHER" id="PTHR12691">
    <property type="entry name" value="MEDIATOR OF RNA POLYMERASE II TRANSCRIPTION SUBUNIT 23"/>
    <property type="match status" value="1"/>
</dbReference>
<comment type="subcellular location">
    <subcellularLocation>
        <location evidence="1">Nucleus</location>
    </subcellularLocation>
</comment>
<evidence type="ECO:0000256" key="3">
    <source>
        <dbReference type="ARBA" id="ARBA00019696"/>
    </source>
</evidence>
<sequence>MVKKFWVDVPQVSLEAALKCFVTRFHAQANTKKAKLLLETLESLVEANTIPARMICDALMTSEKLTYKVADKWCLTFKLVRRIIGGVDYKGCRDLLRLMLEKAQGIPNSDNIHTLSLVEAVYDVVKYVLDRNTCLLPSYFAVNEITKMSVEDKHWKLGQLLADFVQTFRFAASLVTVAGRCKLLPIVGHSSSNANVWQLNPNSLRFPLNGPLPYDKELCEPQIALLRYVLEQPYSRDMVCQMLSLNKQVKQRCFVLEEELTNLVVLAMERSEVDEDGNNQLLWQHLSSQVIFFVLFQFTSFTDMVLGLYNKLKGRNLRKGRDHLLWVLLQFISGSIQRNKLGEFLPVLKLYDLLYPEKKMLDLPDVNQSSCTRKMAGTCIWIHLEKKAQCDKMKLHRPMPLALKGHTEFLTQCLHSKNLPMTDYKIALLCNAYSTNTDIFSLPMGILVESIYGNGQMTTVLPGSITAAAPTQPLPMSMLDSLTVHAKMSLIHSIVTRVMRLAKAKSNTALAPALVETYSRLLVYLEIESLGIKGFISQLLPSVFGSNAWGILHTLLEMFSYRLHHIQPHYRVQLLSHLHSLASVPQTNQNQLHLCIESTALRLIMGLGSWEVQPQLSRVFSEPKTMQLLSSDSEELNKALVLTLARSMHITGYDTASGSRSKESGTWWKDILTTILQFTPHSWSSHTLACFPSAIRDFFHQNAVPREDKAILKRNVDAEYRKWKSMASENDLVAHFSVQATGTPQLFLCILWRSLLEDNRIAPTAYKVLERLGPRSLSGHLRTFADYLVYEFSTSAGGQHVNKCVEALNDLIWKCNIVSIDRLVLCLALRSLEGNEAQVCFFIIQLLLLKPSDFRNRVRDFVNDNSPEHWLQTNWHEKHMSFHTKYPEKFYFEGLQDISCQPSQHQYLPIYFGNVCLRFLPVFDIVIHRFLELPPVAKSLETMLDHLGGLYKFHGTYLV</sequence>
<dbReference type="InterPro" id="IPR021629">
    <property type="entry name" value="Mediator_Med23"/>
</dbReference>
<name>A0AAD9KYG5_RIDPI</name>
<dbReference type="PANTHER" id="PTHR12691:SF10">
    <property type="entry name" value="MEDIATOR OF RNA POLYMERASE II TRANSCRIPTION SUBUNIT 23"/>
    <property type="match status" value="1"/>
</dbReference>
<comment type="similarity">
    <text evidence="2">Belongs to the Mediator complex subunit 23 family.</text>
</comment>
<gene>
    <name evidence="8" type="ORF">NP493_478g01045</name>
</gene>
<evidence type="ECO:0000256" key="4">
    <source>
        <dbReference type="ARBA" id="ARBA00023015"/>
    </source>
</evidence>